<dbReference type="Proteomes" id="UP000184440">
    <property type="component" value="Unassembled WGS sequence"/>
</dbReference>
<evidence type="ECO:0000313" key="3">
    <source>
        <dbReference type="Proteomes" id="UP000184440"/>
    </source>
</evidence>
<dbReference type="EMBL" id="FRCS01000004">
    <property type="protein sequence ID" value="SHN26120.1"/>
    <property type="molecule type" value="Genomic_DNA"/>
</dbReference>
<keyword evidence="3" id="KW-1185">Reference proteome</keyword>
<protein>
    <submittedName>
        <fullName evidence="2">Uncharacterized protein</fullName>
    </submittedName>
</protein>
<accession>A0A1M7Q7F6</accession>
<dbReference type="AlphaFoldDB" id="A0A1M7Q7F6"/>
<gene>
    <name evidence="2" type="ORF">SAMN05443668_104222</name>
</gene>
<reference evidence="2 3" key="1">
    <citation type="submission" date="2016-11" db="EMBL/GenBank/DDBJ databases">
        <authorList>
            <person name="Jaros S."/>
            <person name="Januszkiewicz K."/>
            <person name="Wedrychowicz H."/>
        </authorList>
    </citation>
    <scope>NUCLEOTIDE SEQUENCE [LARGE SCALE GENOMIC DNA]</scope>
    <source>
        <strain evidence="2 3">DSM 46144</strain>
    </source>
</reference>
<sequence>MLAGLLGAGAVIALVSCLVGSVVGIPLRGEPAPDVTVKVTVSPSPVYVTSPPAATPDGVQESPADGTEPTPTP</sequence>
<organism evidence="2 3">
    <name type="scientific">Cryptosporangium aurantiacum</name>
    <dbReference type="NCBI Taxonomy" id="134849"/>
    <lineage>
        <taxon>Bacteria</taxon>
        <taxon>Bacillati</taxon>
        <taxon>Actinomycetota</taxon>
        <taxon>Actinomycetes</taxon>
        <taxon>Cryptosporangiales</taxon>
        <taxon>Cryptosporangiaceae</taxon>
        <taxon>Cryptosporangium</taxon>
    </lineage>
</organism>
<feature type="region of interest" description="Disordered" evidence="1">
    <location>
        <begin position="46"/>
        <end position="73"/>
    </location>
</feature>
<proteinExistence type="predicted"/>
<evidence type="ECO:0000313" key="2">
    <source>
        <dbReference type="EMBL" id="SHN26120.1"/>
    </source>
</evidence>
<evidence type="ECO:0000256" key="1">
    <source>
        <dbReference type="SAM" id="MobiDB-lite"/>
    </source>
</evidence>
<name>A0A1M7Q7F6_9ACTN</name>